<keyword evidence="3" id="KW-1185">Reference proteome</keyword>
<accession>A0A0E0NJH9</accession>
<name>A0A0E0NJH9_ORYRU</name>
<dbReference type="HOGENOM" id="CLU_2531419_0_0_1"/>
<dbReference type="Gramene" id="ORUFI02G30230.1">
    <property type="protein sequence ID" value="ORUFI02G30230.1"/>
    <property type="gene ID" value="ORUFI02G30230"/>
</dbReference>
<protein>
    <submittedName>
        <fullName evidence="2">Uncharacterized protein</fullName>
    </submittedName>
</protein>
<feature type="compositionally biased region" description="Polar residues" evidence="1">
    <location>
        <begin position="74"/>
        <end position="84"/>
    </location>
</feature>
<proteinExistence type="predicted"/>
<sequence length="84" mass="9426">MMRYCPLCLKCHRRPTSPPFSASGPLSPRFAPPMRRCLLHPPLPPRPSDSPATATDVIPPPHHRQAPPRRPDYSGQNNLPRSEN</sequence>
<evidence type="ECO:0000313" key="2">
    <source>
        <dbReference type="EnsemblPlants" id="ORUFI02G30230.1"/>
    </source>
</evidence>
<organism evidence="2 3">
    <name type="scientific">Oryza rufipogon</name>
    <name type="common">Brownbeard rice</name>
    <name type="synonym">Asian wild rice</name>
    <dbReference type="NCBI Taxonomy" id="4529"/>
    <lineage>
        <taxon>Eukaryota</taxon>
        <taxon>Viridiplantae</taxon>
        <taxon>Streptophyta</taxon>
        <taxon>Embryophyta</taxon>
        <taxon>Tracheophyta</taxon>
        <taxon>Spermatophyta</taxon>
        <taxon>Magnoliopsida</taxon>
        <taxon>Liliopsida</taxon>
        <taxon>Poales</taxon>
        <taxon>Poaceae</taxon>
        <taxon>BOP clade</taxon>
        <taxon>Oryzoideae</taxon>
        <taxon>Oryzeae</taxon>
        <taxon>Oryzinae</taxon>
        <taxon>Oryza</taxon>
    </lineage>
</organism>
<dbReference type="AlphaFoldDB" id="A0A0E0NJH9"/>
<dbReference type="Proteomes" id="UP000008022">
    <property type="component" value="Unassembled WGS sequence"/>
</dbReference>
<dbReference type="EnsemblPlants" id="ORUFI02G30230.1">
    <property type="protein sequence ID" value="ORUFI02G30230.1"/>
    <property type="gene ID" value="ORUFI02G30230"/>
</dbReference>
<reference evidence="2" key="2">
    <citation type="submission" date="2015-06" db="UniProtKB">
        <authorList>
            <consortium name="EnsemblPlants"/>
        </authorList>
    </citation>
    <scope>IDENTIFICATION</scope>
</reference>
<feature type="region of interest" description="Disordered" evidence="1">
    <location>
        <begin position="13"/>
        <end position="84"/>
    </location>
</feature>
<evidence type="ECO:0000256" key="1">
    <source>
        <dbReference type="SAM" id="MobiDB-lite"/>
    </source>
</evidence>
<evidence type="ECO:0000313" key="3">
    <source>
        <dbReference type="Proteomes" id="UP000008022"/>
    </source>
</evidence>
<reference evidence="3" key="1">
    <citation type="submission" date="2013-06" db="EMBL/GenBank/DDBJ databases">
        <authorList>
            <person name="Zhao Q."/>
        </authorList>
    </citation>
    <scope>NUCLEOTIDE SEQUENCE</scope>
    <source>
        <strain evidence="3">cv. W1943</strain>
    </source>
</reference>